<keyword evidence="1 3" id="KW-0808">Transferase</keyword>
<keyword evidence="4" id="KW-1185">Reference proteome</keyword>
<evidence type="ECO:0000313" key="3">
    <source>
        <dbReference type="EMBL" id="EFQ23119.1"/>
    </source>
</evidence>
<dbReference type="PANTHER" id="PTHR10192:SF28">
    <property type="entry name" value="MOLYBDOPTERIN MOLYBDENUMTRANSFERASE"/>
    <property type="match status" value="1"/>
</dbReference>
<dbReference type="InterPro" id="IPR038987">
    <property type="entry name" value="MoeA-like"/>
</dbReference>
<organism evidence="3 4">
    <name type="scientific">Aminomonas paucivorans DSM 12260</name>
    <dbReference type="NCBI Taxonomy" id="584708"/>
    <lineage>
        <taxon>Bacteria</taxon>
        <taxon>Thermotogati</taxon>
        <taxon>Synergistota</taxon>
        <taxon>Synergistia</taxon>
        <taxon>Synergistales</taxon>
        <taxon>Synergistaceae</taxon>
        <taxon>Aminomonas</taxon>
    </lineage>
</organism>
<dbReference type="PaxDb" id="584708-Apau_0690"/>
<dbReference type="SUPFAM" id="SSF53218">
    <property type="entry name" value="Molybdenum cofactor biosynthesis proteins"/>
    <property type="match status" value="1"/>
</dbReference>
<name>E3CUN9_9BACT</name>
<dbReference type="HOGENOM" id="CLU_068847_1_0_0"/>
<dbReference type="EC" id="2.10.1.1" evidence="1"/>
<keyword evidence="1" id="KW-0479">Metal-binding</keyword>
<proteinExistence type="inferred from homology"/>
<dbReference type="STRING" id="584708.Apau_0690"/>
<dbReference type="GO" id="GO:0005829">
    <property type="term" value="C:cytosol"/>
    <property type="evidence" value="ECO:0007669"/>
    <property type="project" value="TreeGrafter"/>
</dbReference>
<dbReference type="InterPro" id="IPR001453">
    <property type="entry name" value="MoaB/Mog_dom"/>
</dbReference>
<dbReference type="UniPathway" id="UPA00344"/>
<dbReference type="eggNOG" id="COG0303">
    <property type="taxonomic scope" value="Bacteria"/>
</dbReference>
<dbReference type="RefSeq" id="WP_006300283.1">
    <property type="nucleotide sequence ID" value="NZ_CM001022.1"/>
</dbReference>
<dbReference type="PANTHER" id="PTHR10192">
    <property type="entry name" value="MOLYBDOPTERIN BIOSYNTHESIS PROTEIN"/>
    <property type="match status" value="1"/>
</dbReference>
<dbReference type="CDD" id="cd03522">
    <property type="entry name" value="MoeA_like"/>
    <property type="match status" value="1"/>
</dbReference>
<dbReference type="EMBL" id="CM001022">
    <property type="protein sequence ID" value="EFQ23119.1"/>
    <property type="molecule type" value="Genomic_DNA"/>
</dbReference>
<keyword evidence="1" id="KW-0501">Molybdenum cofactor biosynthesis</keyword>
<dbReference type="AlphaFoldDB" id="E3CUN9"/>
<dbReference type="Pfam" id="PF00994">
    <property type="entry name" value="MoCF_biosynth"/>
    <property type="match status" value="1"/>
</dbReference>
<evidence type="ECO:0000256" key="1">
    <source>
        <dbReference type="RuleBase" id="RU365090"/>
    </source>
</evidence>
<keyword evidence="3" id="KW-0548">Nucleotidyltransferase</keyword>
<keyword evidence="1" id="KW-0460">Magnesium</keyword>
<dbReference type="Proteomes" id="UP000005096">
    <property type="component" value="Chromosome"/>
</dbReference>
<comment type="catalytic activity">
    <reaction evidence="1">
        <text>adenylyl-molybdopterin + molybdate = Mo-molybdopterin + AMP + H(+)</text>
        <dbReference type="Rhea" id="RHEA:35047"/>
        <dbReference type="ChEBI" id="CHEBI:15378"/>
        <dbReference type="ChEBI" id="CHEBI:36264"/>
        <dbReference type="ChEBI" id="CHEBI:62727"/>
        <dbReference type="ChEBI" id="CHEBI:71302"/>
        <dbReference type="ChEBI" id="CHEBI:456215"/>
    </reaction>
</comment>
<accession>E3CUN9</accession>
<reference evidence="3 4" key="1">
    <citation type="journal article" date="2010" name="Stand. Genomic Sci.">
        <title>Non-contiguous finished genome sequence of Aminomonas paucivorans type strain (GLU-3).</title>
        <authorList>
            <person name="Pitluck S."/>
            <person name="Yasawong M."/>
            <person name="Held B."/>
            <person name="Lapidus A."/>
            <person name="Nolan M."/>
            <person name="Copeland A."/>
            <person name="Lucas S."/>
            <person name="Del Rio T.G."/>
            <person name="Tice H."/>
            <person name="Cheng J.F."/>
            <person name="Chertkov O."/>
            <person name="Goodwin L."/>
            <person name="Tapia R."/>
            <person name="Han C."/>
            <person name="Liolios K."/>
            <person name="Ivanova N."/>
            <person name="Mavromatis K."/>
            <person name="Ovchinnikova G."/>
            <person name="Pati A."/>
            <person name="Chen A."/>
            <person name="Palaniappan K."/>
            <person name="Land M."/>
            <person name="Hauser L."/>
            <person name="Chang Y.J."/>
            <person name="Jeffries C.D."/>
            <person name="Pukall R."/>
            <person name="Spring S."/>
            <person name="Rohde M."/>
            <person name="Sikorski J."/>
            <person name="Goker M."/>
            <person name="Woyke T."/>
            <person name="Bristow J."/>
            <person name="Eisen J.A."/>
            <person name="Markowitz V."/>
            <person name="Hugenholtz P."/>
            <person name="Kyrpides N.C."/>
            <person name="Klenk H.P."/>
        </authorList>
    </citation>
    <scope>NUCLEOTIDE SEQUENCE [LARGE SCALE GENOMIC DNA]</scope>
    <source>
        <strain evidence="3 4">DSM 12260</strain>
    </source>
</reference>
<comment type="cofactor">
    <cofactor evidence="1">
        <name>Mg(2+)</name>
        <dbReference type="ChEBI" id="CHEBI:18420"/>
    </cofactor>
</comment>
<sequence length="338" mass="36195">MKITVLPVEEALGKPLAHDLTQVDIARGTKGARFKKGQIIGPEDLPVLRSMGREHLQILELEPDEVHEDDAALEMARVLQGENLSLKGPDEGRCTLVADVSGLLLFREASVHGVNEDPDWVLSTLLPRRSVQAGQPVAAFRIRPLSVRRTVVDRALAAASPLRVVPFRPLKVGLVTTGSEIRSGKIADAFRPKLERKLVPYGGTLLDQWIVSDGVEEIAGAIRSALDRGADLVLCTGGMSVDADDRTPGGIRAVADRVAFQGVPSLPGSMLMLAWAGDRALMGAPACVIHDETTTLDRLLPFLFAGVPVEQEVRRWGVGGLCARCPACVFPNCAFGGA</sequence>
<comment type="similarity">
    <text evidence="1">Belongs to the MoeA family.</text>
</comment>
<dbReference type="GO" id="GO:0006777">
    <property type="term" value="P:Mo-molybdopterin cofactor biosynthetic process"/>
    <property type="evidence" value="ECO:0007669"/>
    <property type="project" value="UniProtKB-UniRule"/>
</dbReference>
<dbReference type="SMART" id="SM00852">
    <property type="entry name" value="MoCF_biosynth"/>
    <property type="match status" value="1"/>
</dbReference>
<dbReference type="GO" id="GO:0061599">
    <property type="term" value="F:molybdopterin molybdotransferase activity"/>
    <property type="evidence" value="ECO:0007669"/>
    <property type="project" value="UniProtKB-UniRule"/>
</dbReference>
<dbReference type="InterPro" id="IPR036425">
    <property type="entry name" value="MoaB/Mog-like_dom_sf"/>
</dbReference>
<gene>
    <name evidence="3" type="ORF">Apau_0690</name>
</gene>
<dbReference type="GO" id="GO:0046872">
    <property type="term" value="F:metal ion binding"/>
    <property type="evidence" value="ECO:0007669"/>
    <property type="project" value="UniProtKB-UniRule"/>
</dbReference>
<comment type="function">
    <text evidence="1">Catalyzes the insertion of molybdate into adenylated molybdopterin with the concomitant release of AMP.</text>
</comment>
<dbReference type="OrthoDB" id="9767940at2"/>
<protein>
    <recommendedName>
        <fullName evidence="1">Molybdopterin molybdenumtransferase</fullName>
        <ecNumber evidence="1">2.10.1.1</ecNumber>
    </recommendedName>
</protein>
<dbReference type="GO" id="GO:0016779">
    <property type="term" value="F:nucleotidyltransferase activity"/>
    <property type="evidence" value="ECO:0007669"/>
    <property type="project" value="UniProtKB-KW"/>
</dbReference>
<dbReference type="Gene3D" id="3.40.980.10">
    <property type="entry name" value="MoaB/Mog-like domain"/>
    <property type="match status" value="1"/>
</dbReference>
<evidence type="ECO:0000259" key="2">
    <source>
        <dbReference type="SMART" id="SM00852"/>
    </source>
</evidence>
<evidence type="ECO:0000313" key="4">
    <source>
        <dbReference type="Proteomes" id="UP000005096"/>
    </source>
</evidence>
<keyword evidence="1" id="KW-0500">Molybdenum</keyword>
<feature type="domain" description="MoaB/Mog" evidence="2">
    <location>
        <begin position="173"/>
        <end position="305"/>
    </location>
</feature>
<comment type="pathway">
    <text evidence="1">Cofactor biosynthesis; molybdopterin biosynthesis.</text>
</comment>